<dbReference type="PIRSF" id="PIRSF018968">
    <property type="entry name" value="ABC_permease_BceB"/>
    <property type="match status" value="1"/>
</dbReference>
<dbReference type="InterPro" id="IPR052536">
    <property type="entry name" value="ABC-4_Integral_Memb_Prot"/>
</dbReference>
<evidence type="ECO:0000259" key="7">
    <source>
        <dbReference type="Pfam" id="PF02687"/>
    </source>
</evidence>
<evidence type="ECO:0000256" key="6">
    <source>
        <dbReference type="PIRNR" id="PIRNR018968"/>
    </source>
</evidence>
<feature type="transmembrane region" description="Helical" evidence="6">
    <location>
        <begin position="60"/>
        <end position="80"/>
    </location>
</feature>
<keyword evidence="9" id="KW-1185">Reference proteome</keyword>
<comment type="similarity">
    <text evidence="6">Belongs to the ABC-4 integral membrane protein family.</text>
</comment>
<keyword evidence="4 6" id="KW-1133">Transmembrane helix</keyword>
<dbReference type="RefSeq" id="WP_206869178.1">
    <property type="nucleotide sequence ID" value="NZ_BMBA01000001.1"/>
</dbReference>
<feature type="domain" description="ABC3 transporter permease C-terminal" evidence="7">
    <location>
        <begin position="66"/>
        <end position="183"/>
    </location>
</feature>
<dbReference type="InterPro" id="IPR003838">
    <property type="entry name" value="ABC3_permease_C"/>
</dbReference>
<comment type="subcellular location">
    <subcellularLocation>
        <location evidence="1 6">Cell membrane</location>
        <topology evidence="1 6">Multi-pass membrane protein</topology>
    </subcellularLocation>
</comment>
<feature type="transmembrane region" description="Helical" evidence="6">
    <location>
        <begin position="225"/>
        <end position="245"/>
    </location>
</feature>
<evidence type="ECO:0000256" key="2">
    <source>
        <dbReference type="ARBA" id="ARBA00022475"/>
    </source>
</evidence>
<evidence type="ECO:0000313" key="9">
    <source>
        <dbReference type="Proteomes" id="UP000663802"/>
    </source>
</evidence>
<protein>
    <submittedName>
        <fullName evidence="8">Permease</fullName>
    </submittedName>
</protein>
<feature type="transmembrane region" description="Helical" evidence="6">
    <location>
        <begin position="533"/>
        <end position="555"/>
    </location>
</feature>
<reference evidence="8 9" key="1">
    <citation type="journal article" date="2021" name="Int. J. Syst. Evol. Microbiol.">
        <title>Clostridium zeae sp. nov., isolated from corn silage.</title>
        <authorList>
            <person name="Kobayashi H."/>
            <person name="Tanizawa Y."/>
            <person name="Yagura M."/>
            <person name="Sakamoto M."/>
            <person name="Ohkuma M."/>
            <person name="Tohno M."/>
        </authorList>
    </citation>
    <scope>NUCLEOTIDE SEQUENCE [LARGE SCALE GENOMIC DNA]</scope>
    <source>
        <strain evidence="8 9">CSC2</strain>
    </source>
</reference>
<gene>
    <name evidence="8" type="ORF">CSC2_16010</name>
</gene>
<dbReference type="Proteomes" id="UP000663802">
    <property type="component" value="Unassembled WGS sequence"/>
</dbReference>
<sequence>MTLRSIAFKNIKGNLNKFVMYYLSNALVVMVFFIFANFMLNPKVGKIGIMGQMGAGTLRAMYLCEIVILVFTVVFTNYSISSFLKSREKEFGLLSLFGLTKGQIRSYVMFENLIVSVFSIATGLLLGVLFSKLFFMAVSAILILDAELPLVISLKALILTILCFLVLFQGIGFISSYRIKNNNIIELLRGARVAKPVPKFSRIKAVLSIVLIAIGYILALFSNQAIIFTMFPILIVTVAGTFMLYSQFSVYFTNKLQKNKEVFYKGINMITLSQIVYKLKDNSRILFTVSILSAVTLTASASVYSFQKVIQKNITTNFPQDLSFYEEGVNSHQVIAPERVEKILKDGGEEITYKNKVILINAVNEGLSAEETAKHSTFPNKMNFNIMSNTDYNALAKVQKTSSINLKAGEIFIDSYNFNGGESKKLFADKSELKLNVEGKSTTWKIKQEISGSVINTDERNASTAVVSDEEFNKLKTNIKDENLKVYYGYSLKNWMKSADSVSKIKGEVPKEMLKKFDERVTDVVEIMKGMTLTFFIGTFISILFFVATGSILYFKLFNEVQKDKQEFIALKKMGLSISEVKRIVSTQCAVMFFLPFIVAFIHTCFAIKALSNLLKANLSVYLMVIVGVYLLLQTIYYVFAKSMYVRQINSWE</sequence>
<evidence type="ECO:0000256" key="5">
    <source>
        <dbReference type="ARBA" id="ARBA00023136"/>
    </source>
</evidence>
<evidence type="ECO:0000256" key="1">
    <source>
        <dbReference type="ARBA" id="ARBA00004651"/>
    </source>
</evidence>
<dbReference type="InterPro" id="IPR027022">
    <property type="entry name" value="ABC_permease_BceB-typ"/>
</dbReference>
<comment type="caution">
    <text evidence="8">The sequence shown here is derived from an EMBL/GenBank/DDBJ whole genome shotgun (WGS) entry which is preliminary data.</text>
</comment>
<feature type="transmembrane region" description="Helical" evidence="6">
    <location>
        <begin position="200"/>
        <end position="219"/>
    </location>
</feature>
<keyword evidence="6" id="KW-0813">Transport</keyword>
<keyword evidence="3 6" id="KW-0812">Transmembrane</keyword>
<dbReference type="PANTHER" id="PTHR46795:SF3">
    <property type="entry name" value="ABC TRANSPORTER PERMEASE"/>
    <property type="match status" value="1"/>
</dbReference>
<evidence type="ECO:0000256" key="3">
    <source>
        <dbReference type="ARBA" id="ARBA00022692"/>
    </source>
</evidence>
<feature type="transmembrane region" description="Helical" evidence="6">
    <location>
        <begin position="589"/>
        <end position="609"/>
    </location>
</feature>
<keyword evidence="5 6" id="KW-0472">Membrane</keyword>
<feature type="transmembrane region" description="Helical" evidence="6">
    <location>
        <begin position="113"/>
        <end position="144"/>
    </location>
</feature>
<feature type="transmembrane region" description="Helical" evidence="6">
    <location>
        <begin position="156"/>
        <end position="179"/>
    </location>
</feature>
<organism evidence="8 9">
    <name type="scientific">Clostridium zeae</name>
    <dbReference type="NCBI Taxonomy" id="2759022"/>
    <lineage>
        <taxon>Bacteria</taxon>
        <taxon>Bacillati</taxon>
        <taxon>Bacillota</taxon>
        <taxon>Clostridia</taxon>
        <taxon>Eubacteriales</taxon>
        <taxon>Clostridiaceae</taxon>
        <taxon>Clostridium</taxon>
    </lineage>
</organism>
<keyword evidence="2 6" id="KW-1003">Cell membrane</keyword>
<evidence type="ECO:0000256" key="4">
    <source>
        <dbReference type="ARBA" id="ARBA00022989"/>
    </source>
</evidence>
<dbReference type="EMBL" id="BMBA01000001">
    <property type="protein sequence ID" value="GFZ31075.1"/>
    <property type="molecule type" value="Genomic_DNA"/>
</dbReference>
<accession>A0ABQ1E8G5</accession>
<feature type="transmembrane region" description="Helical" evidence="6">
    <location>
        <begin position="21"/>
        <end position="40"/>
    </location>
</feature>
<dbReference type="Pfam" id="PF02687">
    <property type="entry name" value="FtsX"/>
    <property type="match status" value="1"/>
</dbReference>
<proteinExistence type="inferred from homology"/>
<dbReference type="PANTHER" id="PTHR46795">
    <property type="entry name" value="ABC TRANSPORTER PERMEASE-RELATED-RELATED"/>
    <property type="match status" value="1"/>
</dbReference>
<feature type="transmembrane region" description="Helical" evidence="6">
    <location>
        <begin position="621"/>
        <end position="640"/>
    </location>
</feature>
<name>A0ABQ1E8G5_9CLOT</name>
<evidence type="ECO:0000313" key="8">
    <source>
        <dbReference type="EMBL" id="GFZ31075.1"/>
    </source>
</evidence>